<dbReference type="GO" id="GO:0006325">
    <property type="term" value="P:chromatin organization"/>
    <property type="evidence" value="ECO:0007669"/>
    <property type="project" value="UniProtKB-ARBA"/>
</dbReference>
<dbReference type="InterPro" id="IPR015943">
    <property type="entry name" value="WD40/YVTN_repeat-like_dom_sf"/>
</dbReference>
<keyword evidence="3 4" id="KW-0103">Bromodomain</keyword>
<evidence type="ECO:0000256" key="4">
    <source>
        <dbReference type="PROSITE-ProRule" id="PRU00035"/>
    </source>
</evidence>
<dbReference type="PROSITE" id="PS50082">
    <property type="entry name" value="WD_REPEATS_2"/>
    <property type="match status" value="2"/>
</dbReference>
<dbReference type="PANTHER" id="PTHR16266:SF17">
    <property type="entry name" value="BRWD3"/>
    <property type="match status" value="1"/>
</dbReference>
<evidence type="ECO:0000256" key="2">
    <source>
        <dbReference type="ARBA" id="ARBA00022737"/>
    </source>
</evidence>
<dbReference type="PANTHER" id="PTHR16266">
    <property type="entry name" value="WD REPEAT DOMAIN 9"/>
    <property type="match status" value="1"/>
</dbReference>
<dbReference type="InterPro" id="IPR001487">
    <property type="entry name" value="Bromodomain"/>
</dbReference>
<feature type="region of interest" description="Disordered" evidence="6">
    <location>
        <begin position="434"/>
        <end position="469"/>
    </location>
</feature>
<dbReference type="OrthoDB" id="538223at2759"/>
<feature type="compositionally biased region" description="Polar residues" evidence="6">
    <location>
        <begin position="1055"/>
        <end position="1064"/>
    </location>
</feature>
<dbReference type="Pfam" id="PF25437">
    <property type="entry name" value="BRWD1_N"/>
    <property type="match status" value="1"/>
</dbReference>
<dbReference type="Gene3D" id="2.130.10.10">
    <property type="entry name" value="YVTN repeat-like/Quinoprotein amine dehydrogenase"/>
    <property type="match status" value="2"/>
</dbReference>
<dbReference type="InterPro" id="IPR001680">
    <property type="entry name" value="WD40_rpt"/>
</dbReference>
<feature type="region of interest" description="Disordered" evidence="6">
    <location>
        <begin position="951"/>
        <end position="1170"/>
    </location>
</feature>
<comment type="caution">
    <text evidence="8">The sequence shown here is derived from an EMBL/GenBank/DDBJ whole genome shotgun (WGS) entry which is preliminary data.</text>
</comment>
<accession>A0A2T9ZE45</accession>
<dbReference type="Gene3D" id="1.20.920.10">
    <property type="entry name" value="Bromodomain-like"/>
    <property type="match status" value="1"/>
</dbReference>
<dbReference type="PROSITE" id="PS50014">
    <property type="entry name" value="BROMODOMAIN_2"/>
    <property type="match status" value="1"/>
</dbReference>
<dbReference type="GO" id="GO:0007010">
    <property type="term" value="P:cytoskeleton organization"/>
    <property type="evidence" value="ECO:0007669"/>
    <property type="project" value="TreeGrafter"/>
</dbReference>
<dbReference type="SUPFAM" id="SSF50978">
    <property type="entry name" value="WD40 repeat-like"/>
    <property type="match status" value="1"/>
</dbReference>
<evidence type="ECO:0000313" key="8">
    <source>
        <dbReference type="EMBL" id="PVV02845.1"/>
    </source>
</evidence>
<keyword evidence="9" id="KW-1185">Reference proteome</keyword>
<feature type="domain" description="Bromo" evidence="7">
    <location>
        <begin position="1546"/>
        <end position="1616"/>
    </location>
</feature>
<feature type="compositionally biased region" description="Basic and acidic residues" evidence="6">
    <location>
        <begin position="922"/>
        <end position="938"/>
    </location>
</feature>
<dbReference type="EMBL" id="MBFS01000315">
    <property type="protein sequence ID" value="PVV02845.1"/>
    <property type="molecule type" value="Genomic_DNA"/>
</dbReference>
<proteinExistence type="predicted"/>
<feature type="compositionally biased region" description="Polar residues" evidence="6">
    <location>
        <begin position="1755"/>
        <end position="1778"/>
    </location>
</feature>
<dbReference type="Proteomes" id="UP000245609">
    <property type="component" value="Unassembled WGS sequence"/>
</dbReference>
<dbReference type="InterPro" id="IPR018359">
    <property type="entry name" value="Bromodomain_CS"/>
</dbReference>
<dbReference type="CDD" id="cd04369">
    <property type="entry name" value="Bromodomain"/>
    <property type="match status" value="1"/>
</dbReference>
<feature type="compositionally biased region" description="Polar residues" evidence="6">
    <location>
        <begin position="1699"/>
        <end position="1711"/>
    </location>
</feature>
<dbReference type="SMART" id="SM00297">
    <property type="entry name" value="BROMO"/>
    <property type="match status" value="1"/>
</dbReference>
<feature type="compositionally biased region" description="Polar residues" evidence="6">
    <location>
        <begin position="434"/>
        <end position="458"/>
    </location>
</feature>
<dbReference type="GO" id="GO:0008360">
    <property type="term" value="P:regulation of cell shape"/>
    <property type="evidence" value="ECO:0007669"/>
    <property type="project" value="TreeGrafter"/>
</dbReference>
<feature type="compositionally biased region" description="Polar residues" evidence="6">
    <location>
        <begin position="1192"/>
        <end position="1213"/>
    </location>
</feature>
<feature type="compositionally biased region" description="Acidic residues" evidence="6">
    <location>
        <begin position="1042"/>
        <end position="1051"/>
    </location>
</feature>
<dbReference type="Pfam" id="PF00439">
    <property type="entry name" value="Bromodomain"/>
    <property type="match status" value="1"/>
</dbReference>
<dbReference type="InterPro" id="IPR019775">
    <property type="entry name" value="WD40_repeat_CS"/>
</dbReference>
<feature type="region of interest" description="Disordered" evidence="6">
    <location>
        <begin position="1699"/>
        <end position="1793"/>
    </location>
</feature>
<evidence type="ECO:0000256" key="5">
    <source>
        <dbReference type="PROSITE-ProRule" id="PRU00221"/>
    </source>
</evidence>
<keyword evidence="2" id="KW-0677">Repeat</keyword>
<feature type="compositionally biased region" description="Low complexity" evidence="6">
    <location>
        <begin position="1143"/>
        <end position="1152"/>
    </location>
</feature>
<feature type="compositionally biased region" description="Acidic residues" evidence="6">
    <location>
        <begin position="844"/>
        <end position="862"/>
    </location>
</feature>
<reference evidence="8 9" key="1">
    <citation type="journal article" date="2018" name="MBio">
        <title>Comparative Genomics Reveals the Core Gene Toolbox for the Fungus-Insect Symbiosis.</title>
        <authorList>
            <person name="Wang Y."/>
            <person name="Stata M."/>
            <person name="Wang W."/>
            <person name="Stajich J.E."/>
            <person name="White M.M."/>
            <person name="Moncalvo J.M."/>
        </authorList>
    </citation>
    <scope>NUCLEOTIDE SEQUENCE [LARGE SCALE GENOMIC DNA]</scope>
    <source>
        <strain evidence="8 9">SC-DP-2</strain>
    </source>
</reference>
<dbReference type="InterPro" id="IPR036427">
    <property type="entry name" value="Bromodomain-like_sf"/>
</dbReference>
<feature type="region of interest" description="Disordered" evidence="6">
    <location>
        <begin position="1192"/>
        <end position="1274"/>
    </location>
</feature>
<name>A0A2T9ZE45_9FUNG</name>
<dbReference type="STRING" id="133381.A0A2T9ZE45"/>
<protein>
    <recommendedName>
        <fullName evidence="7">Bromo domain-containing protein</fullName>
    </recommendedName>
</protein>
<dbReference type="Pfam" id="PF00400">
    <property type="entry name" value="WD40"/>
    <property type="match status" value="2"/>
</dbReference>
<feature type="repeat" description="WD" evidence="5">
    <location>
        <begin position="372"/>
        <end position="413"/>
    </location>
</feature>
<feature type="region of interest" description="Disordered" evidence="6">
    <location>
        <begin position="1865"/>
        <end position="1900"/>
    </location>
</feature>
<keyword evidence="1 5" id="KW-0853">WD repeat</keyword>
<evidence type="ECO:0000259" key="7">
    <source>
        <dbReference type="PROSITE" id="PS50014"/>
    </source>
</evidence>
<feature type="compositionally biased region" description="Low complexity" evidence="6">
    <location>
        <begin position="1239"/>
        <end position="1249"/>
    </location>
</feature>
<feature type="compositionally biased region" description="Polar residues" evidence="6">
    <location>
        <begin position="1160"/>
        <end position="1170"/>
    </location>
</feature>
<evidence type="ECO:0000313" key="9">
    <source>
        <dbReference type="Proteomes" id="UP000245609"/>
    </source>
</evidence>
<evidence type="ECO:0000256" key="6">
    <source>
        <dbReference type="SAM" id="MobiDB-lite"/>
    </source>
</evidence>
<feature type="repeat" description="WD" evidence="5">
    <location>
        <begin position="177"/>
        <end position="218"/>
    </location>
</feature>
<dbReference type="InterPro" id="IPR052060">
    <property type="entry name" value="Bromo_WD_repeat"/>
</dbReference>
<feature type="compositionally biased region" description="Polar residues" evidence="6">
    <location>
        <begin position="979"/>
        <end position="992"/>
    </location>
</feature>
<evidence type="ECO:0000256" key="1">
    <source>
        <dbReference type="ARBA" id="ARBA00022574"/>
    </source>
</evidence>
<dbReference type="GO" id="GO:0005634">
    <property type="term" value="C:nucleus"/>
    <property type="evidence" value="ECO:0007669"/>
    <property type="project" value="TreeGrafter"/>
</dbReference>
<feature type="region of interest" description="Disordered" evidence="6">
    <location>
        <begin position="836"/>
        <end position="938"/>
    </location>
</feature>
<feature type="compositionally biased region" description="Polar residues" evidence="6">
    <location>
        <begin position="1115"/>
        <end position="1129"/>
    </location>
</feature>
<feature type="compositionally biased region" description="Low complexity" evidence="6">
    <location>
        <begin position="1883"/>
        <end position="1900"/>
    </location>
</feature>
<dbReference type="InterPro" id="IPR036322">
    <property type="entry name" value="WD40_repeat_dom_sf"/>
</dbReference>
<dbReference type="SMART" id="SM00320">
    <property type="entry name" value="WD40"/>
    <property type="match status" value="7"/>
</dbReference>
<feature type="compositionally biased region" description="Basic residues" evidence="6">
    <location>
        <begin position="872"/>
        <end position="882"/>
    </location>
</feature>
<dbReference type="SUPFAM" id="SSF47370">
    <property type="entry name" value="Bromodomain"/>
    <property type="match status" value="1"/>
</dbReference>
<dbReference type="GO" id="GO:0006357">
    <property type="term" value="P:regulation of transcription by RNA polymerase II"/>
    <property type="evidence" value="ECO:0007669"/>
    <property type="project" value="TreeGrafter"/>
</dbReference>
<feature type="compositionally biased region" description="Polar residues" evidence="6">
    <location>
        <begin position="1229"/>
        <end position="1238"/>
    </location>
</feature>
<dbReference type="InterPro" id="IPR057452">
    <property type="entry name" value="BRWD/PHIP_N"/>
</dbReference>
<feature type="compositionally biased region" description="Polar residues" evidence="6">
    <location>
        <begin position="1000"/>
        <end position="1009"/>
    </location>
</feature>
<dbReference type="PROSITE" id="PS00678">
    <property type="entry name" value="WD_REPEATS_1"/>
    <property type="match status" value="1"/>
</dbReference>
<dbReference type="PROSITE" id="PS00633">
    <property type="entry name" value="BROMODOMAIN_1"/>
    <property type="match status" value="1"/>
</dbReference>
<organism evidence="8 9">
    <name type="scientific">Smittium megazygosporum</name>
    <dbReference type="NCBI Taxonomy" id="133381"/>
    <lineage>
        <taxon>Eukaryota</taxon>
        <taxon>Fungi</taxon>
        <taxon>Fungi incertae sedis</taxon>
        <taxon>Zoopagomycota</taxon>
        <taxon>Kickxellomycotina</taxon>
        <taxon>Harpellomycetes</taxon>
        <taxon>Harpellales</taxon>
        <taxon>Legeriomycetaceae</taxon>
        <taxon>Smittium</taxon>
    </lineage>
</organism>
<feature type="compositionally biased region" description="Polar residues" evidence="6">
    <location>
        <begin position="1082"/>
        <end position="1093"/>
    </location>
</feature>
<gene>
    <name evidence="8" type="ORF">BB560_002691</name>
</gene>
<evidence type="ECO:0000256" key="3">
    <source>
        <dbReference type="ARBA" id="ARBA00023117"/>
    </source>
</evidence>
<dbReference type="PROSITE" id="PS50294">
    <property type="entry name" value="WD_REPEATS_REGION"/>
    <property type="match status" value="2"/>
</dbReference>
<sequence length="1900" mass="215357">MCSSEKELYFLIAKFLQNEASGKFSNELQQFLNEKSLLPERTTWKGKNVQRKFEEMEREFSDISPSHLLNLLQDSVSNIKKSSSHTSVPQKHNSRSFSSILYSNATFPIRVPNPSFNFNRIPLSVIASYKTLVKCHGHKFPTFCVLFDRNNLRMFTGSDDYLIKSWCTKTGYLIHTFRGHKSVIADMSINAENTLLASCSLDGTVRVWDLKSGKPEAVLHKITHPTKKALTLVKFSPSPIPDLKYLVASNEDGFLFLYKWDKEKMTYSKNPLLVDAKKLSNETISSVTFNSSGTRLAFATSYGTIFIVSFVAGASKHKVSQIKDISDLYLLDSLEEILQNTNLDESDAKQLKESDTQKTIDVWGTPKILHKFSTHAESISTLIYSHDGSKLLFGSSNGSTYIWEFDDIGCIKNTIHLNVAGPFYKVNDPTPQNTISTSSTILDSQTQDRSTESNQTEPTEPENRESADQNVTDLANNIITDTNQVAWACDDKIALVSNSAGVIFAFDTTTGAKIWDFKCPGSMETFVLETHPTDNRIAFSGGYNGEVNVFNLITGQILKTFNIGEQIFDGSFSEDGSLFAVAGETGAAYLFGNSQNPKQYANANKMKEQMFLSDYNGTIHDSDLYAIDEISQIPPHLMDHGFLYDFDGREHCFQKGSKYGMDFIYGLDQSLQKSKENAKLYNTLQELDFLDALSIQAALMSERVKTIHTEDVSTGTRINNLRRNMRANASNGQTLARNLDGNRVDNSVFVDDDVEFVISEDENENVIVHQYRRGENNRARSSRINRQRDGSFESNFSALSINTTALRTNSRQLRLLRRRISGDEFNQARHQWQWLPDGHPDAFYETEDDEETDSLIPDDENVESLSGSYYLRGRRPVTRAQRRTLVNDDTQENSSSVSRTRSGREIMNRNESTSGRGRNRSNRNDPRARRRVLENLRRRRQERNLDDLEYNLEDGSLDNQGEPQDGVGTHRILRRRRNTINQQEASSVQNGDNDQDHHQSSSVSNSGTPSRRIRTRAINSDDSVDEEQALQTHNSRSRILEEGSDDSDFELSDLGLSNNIQGPRTRNRTSSKKRVLEDNSTESDYSTNRQISSDESEFEFDNRRSSDRKKRKTQEQPSSSNAPIVTTRSGRVVKPSKRLTPISSASSSRRSSYGNEDKTPGSSIKTRSYFKTMSPEEIESELASINGIEKSNAQDTKLPPSSFSLNHNQQSSKSNKEIYTPSKKPVSIINGSPSNHAEPSSSKSKPPAKQDSLLENDSQPRKRRISLTRGIMNQNSIQDNESTKLEAFKKWITEFLIQEKPFSYLFSPQIGDQVVCFDLETAHGTKMESSSQKNSSNQNIVLGIVDNLEYSYSRHTPKIPMCTMDLSVVDLEFKSAAELNEFFITNENLDSLPSHRKKYTTKFYSYLHMNLVPYFKFREVFTHLYLKNDEIVPGSKVWVRLPDDKVKEACVESVIKQESTKEASQDSNRDLLFNPFKSILCSLPSSNADVHFLLGSSFTDLGQDFYTSIWDIAPESMLSVLDNPKSDKSIPLEFSKKVKFIISSMMEKKEFDWFVERVDFKTYSDYLDSVVYPMCLRTVLSRISEKYYRRLDSVSWDIMLIYLNAVTYNSSESEVSRAAEKMISAYIKLLEKHDLEVPVFLKNLESSFHSPSHSRRNLKETTARATIRRESNNYYNTRESSNRLSLRKKRAINYNEETYYSSDSDVPNSGAPSAKKARRSGISVKVPRYKVYSDDDSSSSSNAEDEKQDGEDTLKVSNNIEYNLNSFGPNPNNSSDLFSENAGHDYDNQNTKRNKTRLTGKRINYSFGNPGLNGESFSDVTNEDLKQDSLQTVYSSNAERSSEAEEFVYSKIKLRISKKKINPENKDISSTLKGKSRRYNTVYSSDSGSEYSESGSSASL</sequence>